<dbReference type="Pfam" id="PF01758">
    <property type="entry name" value="SBF"/>
    <property type="match status" value="1"/>
</dbReference>
<dbReference type="InterPro" id="IPR038770">
    <property type="entry name" value="Na+/solute_symporter_sf"/>
</dbReference>
<evidence type="ECO:0000256" key="5">
    <source>
        <dbReference type="ARBA" id="ARBA00022692"/>
    </source>
</evidence>
<dbReference type="AlphaFoldDB" id="A0A6J6G9V4"/>
<evidence type="ECO:0000256" key="7">
    <source>
        <dbReference type="ARBA" id="ARBA00022989"/>
    </source>
</evidence>
<keyword evidence="6" id="KW-0059">Arsenical resistance</keyword>
<dbReference type="PANTHER" id="PTHR43057:SF1">
    <property type="entry name" value="ARSENICAL-RESISTANCE PROTEIN 3"/>
    <property type="match status" value="1"/>
</dbReference>
<dbReference type="PANTHER" id="PTHR43057">
    <property type="entry name" value="ARSENITE EFFLUX TRANSPORTER"/>
    <property type="match status" value="1"/>
</dbReference>
<feature type="transmembrane region" description="Helical" evidence="10">
    <location>
        <begin position="158"/>
        <end position="180"/>
    </location>
</feature>
<feature type="compositionally biased region" description="Gly residues" evidence="9">
    <location>
        <begin position="1"/>
        <end position="15"/>
    </location>
</feature>
<keyword evidence="8 10" id="KW-0472">Membrane</keyword>
<keyword evidence="3" id="KW-0813">Transport</keyword>
<feature type="transmembrane region" description="Helical" evidence="10">
    <location>
        <begin position="240"/>
        <end position="258"/>
    </location>
</feature>
<dbReference type="NCBIfam" id="TIGR00832">
    <property type="entry name" value="acr3"/>
    <property type="match status" value="1"/>
</dbReference>
<evidence type="ECO:0000256" key="8">
    <source>
        <dbReference type="ARBA" id="ARBA00023136"/>
    </source>
</evidence>
<dbReference type="InterPro" id="IPR002657">
    <property type="entry name" value="BilAc:Na_symport/Acr3"/>
</dbReference>
<evidence type="ECO:0000256" key="3">
    <source>
        <dbReference type="ARBA" id="ARBA00022448"/>
    </source>
</evidence>
<feature type="transmembrane region" description="Helical" evidence="10">
    <location>
        <begin position="270"/>
        <end position="293"/>
    </location>
</feature>
<feature type="transmembrane region" description="Helical" evidence="10">
    <location>
        <begin position="30"/>
        <end position="49"/>
    </location>
</feature>
<name>A0A6J6G9V4_9ZZZZ</name>
<evidence type="ECO:0000313" key="11">
    <source>
        <dbReference type="EMBL" id="CAB4596569.1"/>
    </source>
</evidence>
<sequence length="365" mass="39193">MLLTDGPGGGTGGGSSPDVVPGRLSTLDRFLPLWIALAMAAGIVLGRAVPDLDDTLDSVKIDTVSLPIAIGLLLMMYPVLAKVKYSRVGHVMADRRSLVLSLVLNWLVGPAMMFALAWLMLPDLPEYRTGLIIVGLARCIAMVLVWNDLACGDRELAAVLVALNSVFQIVAFSILGWFYLDVLPGWLGLDSDGIDVTVWEIAKSVLIFLGIPLVAGFLTRLIGERAKGTEWYEGRFLPRIGPIALYGLLFTIVILFALQGERISEQPLDVVRIALPLLVYFALMWFGAFAIGLRMGLPYERNASIAFTAAGNNFELAIAVAIGVFGVSSGQALAGVVGPLIEVPVLVGLVYVALAARRRWYAPSG</sequence>
<evidence type="ECO:0000256" key="1">
    <source>
        <dbReference type="ARBA" id="ARBA00004651"/>
    </source>
</evidence>
<organism evidence="11">
    <name type="scientific">freshwater metagenome</name>
    <dbReference type="NCBI Taxonomy" id="449393"/>
    <lineage>
        <taxon>unclassified sequences</taxon>
        <taxon>metagenomes</taxon>
        <taxon>ecological metagenomes</taxon>
    </lineage>
</organism>
<keyword evidence="7 10" id="KW-1133">Transmembrane helix</keyword>
<dbReference type="EMBL" id="CAEZSR010000276">
    <property type="protein sequence ID" value="CAB4596569.1"/>
    <property type="molecule type" value="Genomic_DNA"/>
</dbReference>
<comment type="subcellular location">
    <subcellularLocation>
        <location evidence="1">Cell membrane</location>
        <topology evidence="1">Multi-pass membrane protein</topology>
    </subcellularLocation>
</comment>
<dbReference type="PIRSF" id="PIRSF005508">
    <property type="entry name" value="Acr3"/>
    <property type="match status" value="1"/>
</dbReference>
<dbReference type="GO" id="GO:0015104">
    <property type="term" value="F:antimonite transmembrane transporter activity"/>
    <property type="evidence" value="ECO:0007669"/>
    <property type="project" value="TreeGrafter"/>
</dbReference>
<dbReference type="GO" id="GO:0015105">
    <property type="term" value="F:arsenite transmembrane transporter activity"/>
    <property type="evidence" value="ECO:0007669"/>
    <property type="project" value="TreeGrafter"/>
</dbReference>
<accession>A0A6J6G9V4</accession>
<dbReference type="GO" id="GO:0015297">
    <property type="term" value="F:antiporter activity"/>
    <property type="evidence" value="ECO:0007669"/>
    <property type="project" value="InterPro"/>
</dbReference>
<dbReference type="GO" id="GO:0046685">
    <property type="term" value="P:response to arsenic-containing substance"/>
    <property type="evidence" value="ECO:0007669"/>
    <property type="project" value="UniProtKB-KW"/>
</dbReference>
<comment type="similarity">
    <text evidence="2">Belongs to the arsenical resistance-3 (ACR3) (TC 2.A.59) family.</text>
</comment>
<evidence type="ECO:0000256" key="4">
    <source>
        <dbReference type="ARBA" id="ARBA00022475"/>
    </source>
</evidence>
<feature type="region of interest" description="Disordered" evidence="9">
    <location>
        <begin position="1"/>
        <end position="20"/>
    </location>
</feature>
<feature type="transmembrane region" description="Helical" evidence="10">
    <location>
        <begin position="305"/>
        <end position="326"/>
    </location>
</feature>
<keyword evidence="5 10" id="KW-0812">Transmembrane</keyword>
<feature type="transmembrane region" description="Helical" evidence="10">
    <location>
        <begin position="127"/>
        <end position="146"/>
    </location>
</feature>
<reference evidence="11" key="1">
    <citation type="submission" date="2020-05" db="EMBL/GenBank/DDBJ databases">
        <authorList>
            <person name="Chiriac C."/>
            <person name="Salcher M."/>
            <person name="Ghai R."/>
            <person name="Kavagutti S V."/>
        </authorList>
    </citation>
    <scope>NUCLEOTIDE SEQUENCE</scope>
</reference>
<feature type="transmembrane region" description="Helical" evidence="10">
    <location>
        <begin position="332"/>
        <end position="354"/>
    </location>
</feature>
<evidence type="ECO:0000256" key="2">
    <source>
        <dbReference type="ARBA" id="ARBA00010110"/>
    </source>
</evidence>
<evidence type="ECO:0000256" key="9">
    <source>
        <dbReference type="SAM" id="MobiDB-lite"/>
    </source>
</evidence>
<evidence type="ECO:0000256" key="10">
    <source>
        <dbReference type="SAM" id="Phobius"/>
    </source>
</evidence>
<dbReference type="InterPro" id="IPR004706">
    <property type="entry name" value="Arsenical-R_Acr3"/>
</dbReference>
<dbReference type="Gene3D" id="1.20.1530.20">
    <property type="match status" value="1"/>
</dbReference>
<feature type="transmembrane region" description="Helical" evidence="10">
    <location>
        <begin position="200"/>
        <end position="219"/>
    </location>
</feature>
<keyword evidence="4" id="KW-1003">Cell membrane</keyword>
<protein>
    <submittedName>
        <fullName evidence="11">Unannotated protein</fullName>
    </submittedName>
</protein>
<gene>
    <name evidence="11" type="ORF">UFOPK1493_04041</name>
</gene>
<evidence type="ECO:0000256" key="6">
    <source>
        <dbReference type="ARBA" id="ARBA00022849"/>
    </source>
</evidence>
<dbReference type="GO" id="GO:0005886">
    <property type="term" value="C:plasma membrane"/>
    <property type="evidence" value="ECO:0007669"/>
    <property type="project" value="UniProtKB-SubCell"/>
</dbReference>
<dbReference type="FunFam" id="1.20.1530.20:FF:000009">
    <property type="entry name" value="Arsenite transporter, ACR3 family"/>
    <property type="match status" value="1"/>
</dbReference>
<feature type="transmembrane region" description="Helical" evidence="10">
    <location>
        <begin position="64"/>
        <end position="85"/>
    </location>
</feature>
<proteinExistence type="inferred from homology"/>
<feature type="transmembrane region" description="Helical" evidence="10">
    <location>
        <begin position="97"/>
        <end position="121"/>
    </location>
</feature>